<reference evidence="1" key="2">
    <citation type="submission" date="2015-06" db="UniProtKB">
        <authorList>
            <consortium name="EnsemblPlants"/>
        </authorList>
    </citation>
    <scope>IDENTIFICATION</scope>
    <source>
        <strain evidence="1">DM1-3 516 R44</strain>
    </source>
</reference>
<protein>
    <submittedName>
        <fullName evidence="1">Late blight resistance protein</fullName>
    </submittedName>
</protein>
<accession>M1E0Y8</accession>
<organism evidence="1 2">
    <name type="scientific">Solanum tuberosum</name>
    <name type="common">Potato</name>
    <dbReference type="NCBI Taxonomy" id="4113"/>
    <lineage>
        <taxon>Eukaryota</taxon>
        <taxon>Viridiplantae</taxon>
        <taxon>Streptophyta</taxon>
        <taxon>Embryophyta</taxon>
        <taxon>Tracheophyta</taxon>
        <taxon>Spermatophyta</taxon>
        <taxon>Magnoliopsida</taxon>
        <taxon>eudicotyledons</taxon>
        <taxon>Gunneridae</taxon>
        <taxon>Pentapetalae</taxon>
        <taxon>asterids</taxon>
        <taxon>lamiids</taxon>
        <taxon>Solanales</taxon>
        <taxon>Solanaceae</taxon>
        <taxon>Solanoideae</taxon>
        <taxon>Solaneae</taxon>
        <taxon>Solanum</taxon>
    </lineage>
</organism>
<dbReference type="Proteomes" id="UP000011115">
    <property type="component" value="Unassembled WGS sequence"/>
</dbReference>
<dbReference type="AlphaFoldDB" id="M1E0Y8"/>
<sequence length="110" mass="12578">MQHTLQNSTIYEASKYYDGYWDKTPDHPNKLKIKAKCGALRKTMRLTNQTLVLPVVSTERLLMTLVTCICIMKDAGQMASVHGMYEHANGILKDRHKLDLIKKRNILTSS</sequence>
<name>M1E0Y8_SOLTU</name>
<dbReference type="InParanoid" id="M1E0Y8"/>
<dbReference type="PaxDb" id="4113-PGSC0003DMT400097588"/>
<reference evidence="2" key="1">
    <citation type="journal article" date="2011" name="Nature">
        <title>Genome sequence and analysis of the tuber crop potato.</title>
        <authorList>
            <consortium name="The Potato Genome Sequencing Consortium"/>
        </authorList>
    </citation>
    <scope>NUCLEOTIDE SEQUENCE [LARGE SCALE GENOMIC DNA]</scope>
    <source>
        <strain evidence="2">cv. DM1-3 516 R44</strain>
    </source>
</reference>
<keyword evidence="2" id="KW-1185">Reference proteome</keyword>
<evidence type="ECO:0000313" key="2">
    <source>
        <dbReference type="Proteomes" id="UP000011115"/>
    </source>
</evidence>
<dbReference type="HOGENOM" id="CLU_2175566_0_0_1"/>
<proteinExistence type="predicted"/>
<dbReference type="Gramene" id="PGSC0003DMT400097588">
    <property type="protein sequence ID" value="PGSC0003DMT400097588"/>
    <property type="gene ID" value="PGSC0003DMG400047159"/>
</dbReference>
<dbReference type="EnsemblPlants" id="PGSC0003DMT400097588">
    <property type="protein sequence ID" value="PGSC0003DMT400097588"/>
    <property type="gene ID" value="PGSC0003DMG400047159"/>
</dbReference>
<evidence type="ECO:0000313" key="1">
    <source>
        <dbReference type="EnsemblPlants" id="PGSC0003DMT400097588"/>
    </source>
</evidence>